<feature type="non-terminal residue" evidence="4">
    <location>
        <position position="1"/>
    </location>
</feature>
<comment type="caution">
    <text evidence="4">The sequence shown here is derived from an EMBL/GenBank/DDBJ whole genome shotgun (WGS) entry which is preliminary data.</text>
</comment>
<dbReference type="Proteomes" id="UP000023152">
    <property type="component" value="Unassembled WGS sequence"/>
</dbReference>
<keyword evidence="5" id="KW-1185">Reference proteome</keyword>
<dbReference type="PROSITE" id="PS50082">
    <property type="entry name" value="WD_REPEATS_2"/>
    <property type="match status" value="1"/>
</dbReference>
<dbReference type="Gene3D" id="2.130.10.10">
    <property type="entry name" value="YVTN repeat-like/Quinoprotein amine dehydrogenase"/>
    <property type="match status" value="1"/>
</dbReference>
<evidence type="ECO:0000256" key="3">
    <source>
        <dbReference type="PROSITE-ProRule" id="PRU00221"/>
    </source>
</evidence>
<gene>
    <name evidence="4" type="ORF">RFI_34195</name>
</gene>
<feature type="repeat" description="WD" evidence="3">
    <location>
        <begin position="5"/>
        <end position="58"/>
    </location>
</feature>
<dbReference type="InterPro" id="IPR015943">
    <property type="entry name" value="WD40/YVTN_repeat-like_dom_sf"/>
</dbReference>
<keyword evidence="1 3" id="KW-0853">WD repeat</keyword>
<proteinExistence type="predicted"/>
<dbReference type="InterPro" id="IPR001680">
    <property type="entry name" value="WD40_rpt"/>
</dbReference>
<keyword evidence="2" id="KW-0677">Repeat</keyword>
<evidence type="ECO:0000256" key="1">
    <source>
        <dbReference type="ARBA" id="ARBA00022574"/>
    </source>
</evidence>
<dbReference type="AlphaFoldDB" id="X6LR44"/>
<dbReference type="EMBL" id="ASPP01033899">
    <property type="protein sequence ID" value="ETO03215.1"/>
    <property type="molecule type" value="Genomic_DNA"/>
</dbReference>
<dbReference type="PROSITE" id="PS00678">
    <property type="entry name" value="WD_REPEATS_1"/>
    <property type="match status" value="1"/>
</dbReference>
<sequence>QIQVFNGHSNMVNTVGYSPFVTKNSSEISSSRSNVICSTSDDNTIRFWDVRSNKKELYLIEGDKEDNGIICVKFISLKKKLKNNKQKLSGDYDGNLFYGINKVRFKIIYVNLECCLIYFFLTNKKEQFNYEFMNKLLDVSNGLKKQLFVNVFFCISIQLERE</sequence>
<organism evidence="4 5">
    <name type="scientific">Reticulomyxa filosa</name>
    <dbReference type="NCBI Taxonomy" id="46433"/>
    <lineage>
        <taxon>Eukaryota</taxon>
        <taxon>Sar</taxon>
        <taxon>Rhizaria</taxon>
        <taxon>Retaria</taxon>
        <taxon>Foraminifera</taxon>
        <taxon>Monothalamids</taxon>
        <taxon>Reticulomyxidae</taxon>
        <taxon>Reticulomyxa</taxon>
    </lineage>
</organism>
<reference evidence="4 5" key="1">
    <citation type="journal article" date="2013" name="Curr. Biol.">
        <title>The Genome of the Foraminiferan Reticulomyxa filosa.</title>
        <authorList>
            <person name="Glockner G."/>
            <person name="Hulsmann N."/>
            <person name="Schleicher M."/>
            <person name="Noegel A.A."/>
            <person name="Eichinger L."/>
            <person name="Gallinger C."/>
            <person name="Pawlowski J."/>
            <person name="Sierra R."/>
            <person name="Euteneuer U."/>
            <person name="Pillet L."/>
            <person name="Moustafa A."/>
            <person name="Platzer M."/>
            <person name="Groth M."/>
            <person name="Szafranski K."/>
            <person name="Schliwa M."/>
        </authorList>
    </citation>
    <scope>NUCLEOTIDE SEQUENCE [LARGE SCALE GENOMIC DNA]</scope>
</reference>
<name>X6LR44_RETFI</name>
<protein>
    <submittedName>
        <fullName evidence="4">Uncharacterized protein</fullName>
    </submittedName>
</protein>
<evidence type="ECO:0000313" key="5">
    <source>
        <dbReference type="Proteomes" id="UP000023152"/>
    </source>
</evidence>
<dbReference type="SUPFAM" id="SSF50978">
    <property type="entry name" value="WD40 repeat-like"/>
    <property type="match status" value="1"/>
</dbReference>
<evidence type="ECO:0000313" key="4">
    <source>
        <dbReference type="EMBL" id="ETO03215.1"/>
    </source>
</evidence>
<dbReference type="InterPro" id="IPR019775">
    <property type="entry name" value="WD40_repeat_CS"/>
</dbReference>
<evidence type="ECO:0000256" key="2">
    <source>
        <dbReference type="ARBA" id="ARBA00022737"/>
    </source>
</evidence>
<accession>X6LR44</accession>
<dbReference type="InterPro" id="IPR036322">
    <property type="entry name" value="WD40_repeat_dom_sf"/>
</dbReference>